<comment type="caution">
    <text evidence="1">The sequence shown here is derived from an EMBL/GenBank/DDBJ whole genome shotgun (WGS) entry which is preliminary data.</text>
</comment>
<dbReference type="Proteomes" id="UP000076962">
    <property type="component" value="Unassembled WGS sequence"/>
</dbReference>
<evidence type="ECO:0000313" key="1">
    <source>
        <dbReference type="EMBL" id="OAD20999.1"/>
    </source>
</evidence>
<proteinExistence type="predicted"/>
<dbReference type="Gene3D" id="3.40.228.10">
    <property type="entry name" value="Dimethylsulfoxide Reductase, domain 2"/>
    <property type="match status" value="1"/>
</dbReference>
<dbReference type="EMBL" id="LUTY01001952">
    <property type="protein sequence ID" value="OAD20999.1"/>
    <property type="molecule type" value="Genomic_DNA"/>
</dbReference>
<accession>A0A176RZ80</accession>
<dbReference type="Gene3D" id="3.40.50.740">
    <property type="match status" value="1"/>
</dbReference>
<dbReference type="AlphaFoldDB" id="A0A176RZ80"/>
<feature type="non-terminal residue" evidence="1">
    <location>
        <position position="206"/>
    </location>
</feature>
<gene>
    <name evidence="1" type="ORF">THIOM_003253</name>
</gene>
<name>A0A176RZ80_9GAMM</name>
<sequence length="206" mass="23178">MKLKLSLTRQRTAFPIQVAPSYLDHNQRQVIDYETAIKRFADLLLEHRGAKARSLIYACGQIDYFTIFAMQEVFRLLGIRNITGNAEHCLNAGAVHNEKLTGQEGPFLTVEQGTDGPNRFYIFNGWNGFITHPPVFSAITKRDDLDAYLIEVMVTESAKVLASKLGPERILLVKPGSDPHLALAIAHEILLKSPKAIEQRFIKQFS</sequence>
<evidence type="ECO:0000313" key="2">
    <source>
        <dbReference type="Proteomes" id="UP000076962"/>
    </source>
</evidence>
<reference evidence="1 2" key="1">
    <citation type="submission" date="2016-05" db="EMBL/GenBank/DDBJ databases">
        <title>Single-cell genome of chain-forming Candidatus Thiomargarita nelsonii and comparison to other large sulfur-oxidizing bacteria.</title>
        <authorList>
            <person name="Winkel M."/>
            <person name="Salman V."/>
            <person name="Woyke T."/>
            <person name="Schulz-Vogt H."/>
            <person name="Richter M."/>
            <person name="Flood B."/>
            <person name="Bailey J."/>
            <person name="Amann R."/>
            <person name="Mussmann M."/>
        </authorList>
    </citation>
    <scope>NUCLEOTIDE SEQUENCE [LARGE SCALE GENOMIC DNA]</scope>
    <source>
        <strain evidence="1 2">THI036</strain>
    </source>
</reference>
<organism evidence="1 2">
    <name type="scientific">Candidatus Thiomargarita nelsonii</name>
    <dbReference type="NCBI Taxonomy" id="1003181"/>
    <lineage>
        <taxon>Bacteria</taxon>
        <taxon>Pseudomonadati</taxon>
        <taxon>Pseudomonadota</taxon>
        <taxon>Gammaproteobacteria</taxon>
        <taxon>Thiotrichales</taxon>
        <taxon>Thiotrichaceae</taxon>
        <taxon>Thiomargarita</taxon>
    </lineage>
</organism>
<keyword evidence="2" id="KW-1185">Reference proteome</keyword>
<protein>
    <submittedName>
        <fullName evidence="1">Uncharacterized protein</fullName>
    </submittedName>
</protein>
<dbReference type="SUPFAM" id="SSF53706">
    <property type="entry name" value="Formate dehydrogenase/DMSO reductase, domains 1-3"/>
    <property type="match status" value="1"/>
</dbReference>